<evidence type="ECO:0000256" key="1">
    <source>
        <dbReference type="ARBA" id="ARBA00022723"/>
    </source>
</evidence>
<keyword evidence="1" id="KW-0479">Metal-binding</keyword>
<dbReference type="Pfam" id="PF00037">
    <property type="entry name" value="Fer4"/>
    <property type="match status" value="1"/>
</dbReference>
<dbReference type="InterPro" id="IPR017900">
    <property type="entry name" value="4Fe4S_Fe_S_CS"/>
</dbReference>
<name>A0ABU9UCJ8_9SPIR</name>
<keyword evidence="3" id="KW-0411">Iron-sulfur</keyword>
<dbReference type="RefSeq" id="WP_420069670.1">
    <property type="nucleotide sequence ID" value="NZ_JBCHKQ010000002.1"/>
</dbReference>
<evidence type="ECO:0000256" key="3">
    <source>
        <dbReference type="ARBA" id="ARBA00023014"/>
    </source>
</evidence>
<dbReference type="InterPro" id="IPR007160">
    <property type="entry name" value="DUF362"/>
</dbReference>
<accession>A0ABU9UCJ8</accession>
<evidence type="ECO:0000313" key="6">
    <source>
        <dbReference type="Proteomes" id="UP001466331"/>
    </source>
</evidence>
<dbReference type="PROSITE" id="PS51379">
    <property type="entry name" value="4FE4S_FER_2"/>
    <property type="match status" value="2"/>
</dbReference>
<protein>
    <submittedName>
        <fullName evidence="5">DUF362 domain-containing protein</fullName>
    </submittedName>
</protein>
<dbReference type="EMBL" id="JBCHKQ010000002">
    <property type="protein sequence ID" value="MEM5948224.1"/>
    <property type="molecule type" value="Genomic_DNA"/>
</dbReference>
<dbReference type="PANTHER" id="PTHR43122">
    <property type="entry name" value="FERREDOXIN SUBUNIT OF PYRUVATE:FLAVODOXIN OXIDOREDUCTASE-RELATED"/>
    <property type="match status" value="1"/>
</dbReference>
<reference evidence="5 6" key="1">
    <citation type="submission" date="2024-03" db="EMBL/GenBank/DDBJ databases">
        <title>Ignisphaera cupida sp. nov., a hyperthermophilic hydrolytic archaeon from a hot spring of Kamchatka, and proposal of Ignisphaeraceae fam. nov.</title>
        <authorList>
            <person name="Podosokorskaya O.A."/>
            <person name="Elcheninov A.G."/>
            <person name="Maltseva A.I."/>
            <person name="Zayulina K.S."/>
            <person name="Novikov A."/>
            <person name="Merkel A.Y."/>
        </authorList>
    </citation>
    <scope>NUCLEOTIDE SEQUENCE [LARGE SCALE GENOMIC DNA]</scope>
    <source>
        <strain evidence="5 6">38H-sp</strain>
    </source>
</reference>
<evidence type="ECO:0000259" key="4">
    <source>
        <dbReference type="PROSITE" id="PS51379"/>
    </source>
</evidence>
<evidence type="ECO:0000256" key="2">
    <source>
        <dbReference type="ARBA" id="ARBA00023004"/>
    </source>
</evidence>
<organism evidence="5 6">
    <name type="scientific">Rarispira pelagica</name>
    <dbReference type="NCBI Taxonomy" id="3141764"/>
    <lineage>
        <taxon>Bacteria</taxon>
        <taxon>Pseudomonadati</taxon>
        <taxon>Spirochaetota</taxon>
        <taxon>Spirochaetia</taxon>
        <taxon>Winmispirales</taxon>
        <taxon>Winmispiraceae</taxon>
        <taxon>Rarispira</taxon>
    </lineage>
</organism>
<dbReference type="PANTHER" id="PTHR43122:SF1">
    <property type="entry name" value="IRON-SULFUR-BINDING PROTEIN"/>
    <property type="match status" value="1"/>
</dbReference>
<evidence type="ECO:0000313" key="5">
    <source>
        <dbReference type="EMBL" id="MEM5948224.1"/>
    </source>
</evidence>
<dbReference type="Gene3D" id="3.30.70.20">
    <property type="match status" value="1"/>
</dbReference>
<dbReference type="InterPro" id="IPR017896">
    <property type="entry name" value="4Fe4S_Fe-S-bd"/>
</dbReference>
<keyword evidence="6" id="KW-1185">Reference proteome</keyword>
<proteinExistence type="predicted"/>
<feature type="domain" description="4Fe-4S ferredoxin-type" evidence="4">
    <location>
        <begin position="306"/>
        <end position="334"/>
    </location>
</feature>
<sequence>MIAEKTKNVFFIRETTYNIDNIKESILKLIDLADISLPHNSYVLIKPNVLGAYTPDKNVTTNPNVVAAVAELLIDNGNRVVIGDSSGMPVKDGTKKALFDSGLKKLEEKYPGIKVIPFEEVPAVSLRVENPYVLDEVKVTGLITEVDYIINLPKLKAHQLTRYTGAVKNFYGCIPGGLKQQYHAMASKPLDFSNLLLDLYSVIRDKVLFSLMDAIVSLEGHGPGPTGTPANTGFLALSSDAVALDIACCRATGMDPETIMVNKLGVARNLGSNSFDLPDFTVPVMQYPVSSRLGWLGISVSRLVRTKPYVKANVCKSCSYCARVCPVSCITMKDGLPYWDYKKCIYCYCCHENCPHKAIDLKEPLVLKLYKIFSGR</sequence>
<keyword evidence="2" id="KW-0408">Iron</keyword>
<feature type="domain" description="4Fe-4S ferredoxin-type" evidence="4">
    <location>
        <begin position="335"/>
        <end position="364"/>
    </location>
</feature>
<dbReference type="SUPFAM" id="SSF54862">
    <property type="entry name" value="4Fe-4S ferredoxins"/>
    <property type="match status" value="1"/>
</dbReference>
<dbReference type="Pfam" id="PF04015">
    <property type="entry name" value="DUF362"/>
    <property type="match status" value="1"/>
</dbReference>
<dbReference type="Proteomes" id="UP001466331">
    <property type="component" value="Unassembled WGS sequence"/>
</dbReference>
<dbReference type="PROSITE" id="PS00198">
    <property type="entry name" value="4FE4S_FER_1"/>
    <property type="match status" value="1"/>
</dbReference>
<gene>
    <name evidence="5" type="ORF">WKV44_06685</name>
</gene>
<comment type="caution">
    <text evidence="5">The sequence shown here is derived from an EMBL/GenBank/DDBJ whole genome shotgun (WGS) entry which is preliminary data.</text>
</comment>